<evidence type="ECO:0000313" key="1">
    <source>
        <dbReference type="EMBL" id="KAB8071913.1"/>
    </source>
</evidence>
<organism evidence="1 2">
    <name type="scientific">Aspergillus leporis</name>
    <dbReference type="NCBI Taxonomy" id="41062"/>
    <lineage>
        <taxon>Eukaryota</taxon>
        <taxon>Fungi</taxon>
        <taxon>Dikarya</taxon>
        <taxon>Ascomycota</taxon>
        <taxon>Pezizomycotina</taxon>
        <taxon>Eurotiomycetes</taxon>
        <taxon>Eurotiomycetidae</taxon>
        <taxon>Eurotiales</taxon>
        <taxon>Aspergillaceae</taxon>
        <taxon>Aspergillus</taxon>
        <taxon>Aspergillus subgen. Circumdati</taxon>
    </lineage>
</organism>
<dbReference type="AlphaFoldDB" id="A0A5N5WTS0"/>
<accession>A0A5N5WTS0</accession>
<dbReference type="Proteomes" id="UP000326565">
    <property type="component" value="Unassembled WGS sequence"/>
</dbReference>
<proteinExistence type="predicted"/>
<name>A0A5N5WTS0_9EURO</name>
<reference evidence="1 2" key="1">
    <citation type="submission" date="2019-04" db="EMBL/GenBank/DDBJ databases">
        <title>Friends and foes A comparative genomics study of 23 Aspergillus species from section Flavi.</title>
        <authorList>
            <consortium name="DOE Joint Genome Institute"/>
            <person name="Kjaerbolling I."/>
            <person name="Vesth T."/>
            <person name="Frisvad J.C."/>
            <person name="Nybo J.L."/>
            <person name="Theobald S."/>
            <person name="Kildgaard S."/>
            <person name="Isbrandt T."/>
            <person name="Kuo A."/>
            <person name="Sato A."/>
            <person name="Lyhne E.K."/>
            <person name="Kogle M.E."/>
            <person name="Wiebenga A."/>
            <person name="Kun R.S."/>
            <person name="Lubbers R.J."/>
            <person name="Makela M.R."/>
            <person name="Barry K."/>
            <person name="Chovatia M."/>
            <person name="Clum A."/>
            <person name="Daum C."/>
            <person name="Haridas S."/>
            <person name="He G."/>
            <person name="LaButti K."/>
            <person name="Lipzen A."/>
            <person name="Mondo S."/>
            <person name="Riley R."/>
            <person name="Salamov A."/>
            <person name="Simmons B.A."/>
            <person name="Magnuson J.K."/>
            <person name="Henrissat B."/>
            <person name="Mortensen U.H."/>
            <person name="Larsen T.O."/>
            <person name="Devries R.P."/>
            <person name="Grigoriev I.V."/>
            <person name="Machida M."/>
            <person name="Baker S.E."/>
            <person name="Andersen M.R."/>
        </authorList>
    </citation>
    <scope>NUCLEOTIDE SEQUENCE [LARGE SCALE GENOMIC DNA]</scope>
    <source>
        <strain evidence="1 2">CBS 151.66</strain>
    </source>
</reference>
<keyword evidence="2" id="KW-1185">Reference proteome</keyword>
<evidence type="ECO:0000313" key="2">
    <source>
        <dbReference type="Proteomes" id="UP000326565"/>
    </source>
</evidence>
<dbReference type="EMBL" id="ML732260">
    <property type="protein sequence ID" value="KAB8071913.1"/>
    <property type="molecule type" value="Genomic_DNA"/>
</dbReference>
<gene>
    <name evidence="1" type="ORF">BDV29DRAFT_178386</name>
</gene>
<sequence>MGVPGPGIHFSDLDTVLQIVTSGTVLPSAISTASESSSTSTSGASATTTAAAIQTSLLSLSSGASKGAIAGGVVGGSPAKLSLRQSFGYS</sequence>
<protein>
    <submittedName>
        <fullName evidence="1">Uncharacterized protein</fullName>
    </submittedName>
</protein>